<organism evidence="1 2">
    <name type="scientific">Sandaracinus amylolyticus</name>
    <dbReference type="NCBI Taxonomy" id="927083"/>
    <lineage>
        <taxon>Bacteria</taxon>
        <taxon>Pseudomonadati</taxon>
        <taxon>Myxococcota</taxon>
        <taxon>Polyangia</taxon>
        <taxon>Polyangiales</taxon>
        <taxon>Sandaracinaceae</taxon>
        <taxon>Sandaracinus</taxon>
    </lineage>
</organism>
<dbReference type="EMBL" id="CP011125">
    <property type="protein sequence ID" value="AKF09017.1"/>
    <property type="molecule type" value="Genomic_DNA"/>
</dbReference>
<dbReference type="KEGG" id="samy:DB32_006166"/>
<sequence>MEPSSRNMAMGRITGLPGGRELVVAMHTTLPPSEEEWNAWVALLEERSRAVDWDLERIGNLAITDGGAPDMTQRAPVNALIAQGRTYPNVALVTVSTVVRTVARAFTLFNPRFAVFVPGHIGDALAWLGVEPGNEGAILDALVDIERDTLGPGRVATLGAIRRALR</sequence>
<reference evidence="1 2" key="1">
    <citation type="submission" date="2015-03" db="EMBL/GenBank/DDBJ databases">
        <title>Genome assembly of Sandaracinus amylolyticus DSM 53668.</title>
        <authorList>
            <person name="Sharma G."/>
            <person name="Subramanian S."/>
        </authorList>
    </citation>
    <scope>NUCLEOTIDE SEQUENCE [LARGE SCALE GENOMIC DNA]</scope>
    <source>
        <strain evidence="1 2">DSM 53668</strain>
    </source>
</reference>
<dbReference type="RefSeq" id="WP_053236107.1">
    <property type="nucleotide sequence ID" value="NZ_CP011125.1"/>
</dbReference>
<gene>
    <name evidence="1" type="ORF">DB32_006166</name>
</gene>
<evidence type="ECO:0000313" key="2">
    <source>
        <dbReference type="Proteomes" id="UP000034883"/>
    </source>
</evidence>
<dbReference type="Proteomes" id="UP000034883">
    <property type="component" value="Chromosome"/>
</dbReference>
<accession>A0A0F6W6Z6</accession>
<name>A0A0F6W6Z6_9BACT</name>
<protein>
    <recommendedName>
        <fullName evidence="3">STAS/SEC14 domain-containing protein</fullName>
    </recommendedName>
</protein>
<evidence type="ECO:0008006" key="3">
    <source>
        <dbReference type="Google" id="ProtNLM"/>
    </source>
</evidence>
<dbReference type="OrthoDB" id="5523087at2"/>
<evidence type="ECO:0000313" key="1">
    <source>
        <dbReference type="EMBL" id="AKF09017.1"/>
    </source>
</evidence>
<keyword evidence="2" id="KW-1185">Reference proteome</keyword>
<dbReference type="AlphaFoldDB" id="A0A0F6W6Z6"/>
<proteinExistence type="predicted"/>